<protein>
    <submittedName>
        <fullName evidence="1">Uncharacterized protein</fullName>
    </submittedName>
</protein>
<accession>A0ABU2S0T5</accession>
<keyword evidence="2" id="KW-1185">Reference proteome</keyword>
<name>A0ABU2S0T5_9ACTN</name>
<sequence length="128" mass="13703">MATSEVLPEWLPVEEAAVLPSGRWWDAVRVTSLTGTRTVSHLRERSGPVIEDQALRTMTWLVPVGSSDGWARAGGIWVLGAGLAALVPPAESIGGPWSGGESLRWLIPPTVTCLTDPGDLHDALEQVR</sequence>
<dbReference type="EMBL" id="JAVREV010000001">
    <property type="protein sequence ID" value="MDT0441195.1"/>
    <property type="molecule type" value="Genomic_DNA"/>
</dbReference>
<evidence type="ECO:0000313" key="1">
    <source>
        <dbReference type="EMBL" id="MDT0441195.1"/>
    </source>
</evidence>
<dbReference type="Proteomes" id="UP001183615">
    <property type="component" value="Unassembled WGS sequence"/>
</dbReference>
<organism evidence="1 2">
    <name type="scientific">Streptomyces johnsoniae</name>
    <dbReference type="NCBI Taxonomy" id="3075532"/>
    <lineage>
        <taxon>Bacteria</taxon>
        <taxon>Bacillati</taxon>
        <taxon>Actinomycetota</taxon>
        <taxon>Actinomycetes</taxon>
        <taxon>Kitasatosporales</taxon>
        <taxon>Streptomycetaceae</taxon>
        <taxon>Streptomyces</taxon>
    </lineage>
</organism>
<gene>
    <name evidence="1" type="ORF">RM779_01080</name>
</gene>
<evidence type="ECO:0000313" key="2">
    <source>
        <dbReference type="Proteomes" id="UP001183615"/>
    </source>
</evidence>
<dbReference type="RefSeq" id="WP_311614767.1">
    <property type="nucleotide sequence ID" value="NZ_JAVREV010000001.1"/>
</dbReference>
<reference evidence="2" key="1">
    <citation type="submission" date="2023-07" db="EMBL/GenBank/DDBJ databases">
        <title>30 novel species of actinomycetes from the DSMZ collection.</title>
        <authorList>
            <person name="Nouioui I."/>
        </authorList>
    </citation>
    <scope>NUCLEOTIDE SEQUENCE [LARGE SCALE GENOMIC DNA]</scope>
    <source>
        <strain evidence="2">DSM 41886</strain>
    </source>
</reference>
<proteinExistence type="predicted"/>
<comment type="caution">
    <text evidence="1">The sequence shown here is derived from an EMBL/GenBank/DDBJ whole genome shotgun (WGS) entry which is preliminary data.</text>
</comment>